<comment type="caution">
    <text evidence="2">The sequence shown here is derived from an EMBL/GenBank/DDBJ whole genome shotgun (WGS) entry which is preliminary data.</text>
</comment>
<keyword evidence="1" id="KW-0732">Signal</keyword>
<dbReference type="GO" id="GO:0006629">
    <property type="term" value="P:lipid metabolic process"/>
    <property type="evidence" value="ECO:0007669"/>
    <property type="project" value="InterPro"/>
</dbReference>
<dbReference type="OrthoDB" id="190846at2759"/>
<protein>
    <recommendedName>
        <fullName evidence="4">Group XV phospholipase A2</fullName>
    </recommendedName>
</protein>
<dbReference type="EMBL" id="BDGG01000003">
    <property type="protein sequence ID" value="GAU96520.1"/>
    <property type="molecule type" value="Genomic_DNA"/>
</dbReference>
<dbReference type="Proteomes" id="UP000186922">
    <property type="component" value="Unassembled WGS sequence"/>
</dbReference>
<accession>A0A1D1V6K7</accession>
<evidence type="ECO:0008006" key="4">
    <source>
        <dbReference type="Google" id="ProtNLM"/>
    </source>
</evidence>
<keyword evidence="3" id="KW-1185">Reference proteome</keyword>
<feature type="chain" id="PRO_5008898094" description="Group XV phospholipase A2" evidence="1">
    <location>
        <begin position="19"/>
        <end position="431"/>
    </location>
</feature>
<evidence type="ECO:0000313" key="2">
    <source>
        <dbReference type="EMBL" id="GAU96520.1"/>
    </source>
</evidence>
<name>A0A1D1V6K7_RAMVA</name>
<reference evidence="2 3" key="1">
    <citation type="journal article" date="2016" name="Nat. Commun.">
        <title>Extremotolerant tardigrade genome and improved radiotolerance of human cultured cells by tardigrade-unique protein.</title>
        <authorList>
            <person name="Hashimoto T."/>
            <person name="Horikawa D.D."/>
            <person name="Saito Y."/>
            <person name="Kuwahara H."/>
            <person name="Kozuka-Hata H."/>
            <person name="Shin-I T."/>
            <person name="Minakuchi Y."/>
            <person name="Ohishi K."/>
            <person name="Motoyama A."/>
            <person name="Aizu T."/>
            <person name="Enomoto A."/>
            <person name="Kondo K."/>
            <person name="Tanaka S."/>
            <person name="Hara Y."/>
            <person name="Koshikawa S."/>
            <person name="Sagara H."/>
            <person name="Miura T."/>
            <person name="Yokobori S."/>
            <person name="Miyagawa K."/>
            <person name="Suzuki Y."/>
            <person name="Kubo T."/>
            <person name="Oyama M."/>
            <person name="Kohara Y."/>
            <person name="Fujiyama A."/>
            <person name="Arakawa K."/>
            <person name="Katayama T."/>
            <person name="Toyoda A."/>
            <person name="Kunieda T."/>
        </authorList>
    </citation>
    <scope>NUCLEOTIDE SEQUENCE [LARGE SCALE GENOMIC DNA]</scope>
    <source>
        <strain evidence="2 3">YOKOZUNA-1</strain>
    </source>
</reference>
<dbReference type="InterPro" id="IPR003386">
    <property type="entry name" value="LACT/PDAT_acylTrfase"/>
</dbReference>
<dbReference type="STRING" id="947166.A0A1D1V6K7"/>
<sequence>MVRCILFVVLTISASSCALLIPNPLPKAPKLPPWPWIKPTRTPAKPPSDVQLSPVILLPGDGGSQLEARLNKPSVVHYFCAQKTKGWFDLWLNVELLVPYVLDCFVDNMRLVYNNETGRSEDAPGVEVRVRGFGNSTSVEYLDTSRISLSKYFADIAAYLVAKGYQRDVSIRGAPYDFRKAPNELGDYFSNLRKLVEETYEMNNKTAVTFIAHSMGNLIALYLLQDQTAEWKQKYISGFISLAAPWAGAVKAIKAATSGDNLDVSLISAFRVRAEQRTNPSLTFIMPNPESELWGDNETLVSTPERNYTIHDMQAMFHDMNYDDGWEMWKRTANLVDLSPPGVKMYCMYGVGIDTPESMVFGRGQFPDKPPKVIYGDGDGTVNRKSLEYPKQWNFEQEEDVAFLPFGGVTHMTILSDKAVLDQIGKILRLL</sequence>
<dbReference type="Gene3D" id="3.40.50.1820">
    <property type="entry name" value="alpha/beta hydrolase"/>
    <property type="match status" value="2"/>
</dbReference>
<dbReference type="PANTHER" id="PTHR11440">
    <property type="entry name" value="LECITHIN-CHOLESTEROL ACYLTRANSFERASE-RELATED"/>
    <property type="match status" value="1"/>
</dbReference>
<organism evidence="2 3">
    <name type="scientific">Ramazzottius varieornatus</name>
    <name type="common">Water bear</name>
    <name type="synonym">Tardigrade</name>
    <dbReference type="NCBI Taxonomy" id="947166"/>
    <lineage>
        <taxon>Eukaryota</taxon>
        <taxon>Metazoa</taxon>
        <taxon>Ecdysozoa</taxon>
        <taxon>Tardigrada</taxon>
        <taxon>Eutardigrada</taxon>
        <taxon>Parachela</taxon>
        <taxon>Hypsibioidea</taxon>
        <taxon>Ramazzottiidae</taxon>
        <taxon>Ramazzottius</taxon>
    </lineage>
</organism>
<evidence type="ECO:0000256" key="1">
    <source>
        <dbReference type="SAM" id="SignalP"/>
    </source>
</evidence>
<dbReference type="AlphaFoldDB" id="A0A1D1V6K7"/>
<gene>
    <name evidence="2" type="primary">RvY_07951-1</name>
    <name evidence="2" type="synonym">RvY_07951.1</name>
    <name evidence="2" type="ORF">RvY_07951</name>
</gene>
<feature type="signal peptide" evidence="1">
    <location>
        <begin position="1"/>
        <end position="18"/>
    </location>
</feature>
<dbReference type="Pfam" id="PF02450">
    <property type="entry name" value="LCAT"/>
    <property type="match status" value="1"/>
</dbReference>
<proteinExistence type="predicted"/>
<dbReference type="SUPFAM" id="SSF53474">
    <property type="entry name" value="alpha/beta-Hydrolases"/>
    <property type="match status" value="1"/>
</dbReference>
<dbReference type="PROSITE" id="PS51257">
    <property type="entry name" value="PROKAR_LIPOPROTEIN"/>
    <property type="match status" value="1"/>
</dbReference>
<evidence type="ECO:0000313" key="3">
    <source>
        <dbReference type="Proteomes" id="UP000186922"/>
    </source>
</evidence>
<dbReference type="GO" id="GO:0008374">
    <property type="term" value="F:O-acyltransferase activity"/>
    <property type="evidence" value="ECO:0007669"/>
    <property type="project" value="InterPro"/>
</dbReference>
<dbReference type="InterPro" id="IPR029058">
    <property type="entry name" value="AB_hydrolase_fold"/>
</dbReference>